<organism evidence="2 3">
    <name type="scientific">Pontiella sulfatireligans</name>
    <dbReference type="NCBI Taxonomy" id="2750658"/>
    <lineage>
        <taxon>Bacteria</taxon>
        <taxon>Pseudomonadati</taxon>
        <taxon>Kiritimatiellota</taxon>
        <taxon>Kiritimatiellia</taxon>
        <taxon>Kiritimatiellales</taxon>
        <taxon>Pontiellaceae</taxon>
        <taxon>Pontiella</taxon>
    </lineage>
</organism>
<evidence type="ECO:0000313" key="2">
    <source>
        <dbReference type="EMBL" id="VGO23078.1"/>
    </source>
</evidence>
<dbReference type="InterPro" id="IPR013216">
    <property type="entry name" value="Methyltransf_11"/>
</dbReference>
<proteinExistence type="predicted"/>
<reference evidence="2 3" key="1">
    <citation type="submission" date="2019-04" db="EMBL/GenBank/DDBJ databases">
        <authorList>
            <person name="Van Vliet M D."/>
        </authorList>
    </citation>
    <scope>NUCLEOTIDE SEQUENCE [LARGE SCALE GENOMIC DNA]</scope>
    <source>
        <strain evidence="2 3">F21</strain>
    </source>
</reference>
<dbReference type="EMBL" id="CAAHFH010000003">
    <property type="protein sequence ID" value="VGO23078.1"/>
    <property type="molecule type" value="Genomic_DNA"/>
</dbReference>
<dbReference type="Gene3D" id="3.40.50.150">
    <property type="entry name" value="Vaccinia Virus protein VP39"/>
    <property type="match status" value="1"/>
</dbReference>
<dbReference type="Proteomes" id="UP000346198">
    <property type="component" value="Unassembled WGS sequence"/>
</dbReference>
<evidence type="ECO:0000313" key="3">
    <source>
        <dbReference type="Proteomes" id="UP000346198"/>
    </source>
</evidence>
<protein>
    <recommendedName>
        <fullName evidence="1">Methyltransferase type 11 domain-containing protein</fullName>
    </recommendedName>
</protein>
<feature type="domain" description="Methyltransferase type 11" evidence="1">
    <location>
        <begin position="46"/>
        <end position="136"/>
    </location>
</feature>
<dbReference type="GO" id="GO:0008757">
    <property type="term" value="F:S-adenosylmethionine-dependent methyltransferase activity"/>
    <property type="evidence" value="ECO:0007669"/>
    <property type="project" value="InterPro"/>
</dbReference>
<dbReference type="SUPFAM" id="SSF53335">
    <property type="entry name" value="S-adenosyl-L-methionine-dependent methyltransferases"/>
    <property type="match status" value="1"/>
</dbReference>
<evidence type="ECO:0000259" key="1">
    <source>
        <dbReference type="Pfam" id="PF08241"/>
    </source>
</evidence>
<dbReference type="AlphaFoldDB" id="A0A6C2US41"/>
<accession>A0A6C2US41</accession>
<sequence length="294" mass="33303">MQEMDDNLDAEIRLWQQKLFSRSIRRSRKLERILNLVGKALNLQCLEISAGDGVISANLRTLGGSWKTAVPNKAAAHSISYSQNEAITLIEHGQLPFEDHSFDRLVIVDALKNFTEDATFIRECHRVLKNDAWVIISEARRVPFSLVALLQRIFSLSPVAKGQRRNGYTPGGLFNILKDGFDVPETISYSNGLLETAATLGEAVQKSMSSDHYWLIAEKAGQSELYRYRRLYSLAGFAYPFLWLFSKMEFLPGHKLLVKSRRRHWRPRLQPKLIDGRSIAEAAINTKIGTAAPF</sequence>
<name>A0A6C2US41_9BACT</name>
<dbReference type="Pfam" id="PF08241">
    <property type="entry name" value="Methyltransf_11"/>
    <property type="match status" value="1"/>
</dbReference>
<dbReference type="InterPro" id="IPR029063">
    <property type="entry name" value="SAM-dependent_MTases_sf"/>
</dbReference>
<keyword evidence="3" id="KW-1185">Reference proteome</keyword>
<gene>
    <name evidence="2" type="ORF">SCARR_05180</name>
</gene>